<dbReference type="EMBL" id="CP111027">
    <property type="protein sequence ID" value="WAR29200.1"/>
    <property type="molecule type" value="Genomic_DNA"/>
</dbReference>
<name>A0ABY7G431_MYAAR</name>
<keyword evidence="2" id="KW-1185">Reference proteome</keyword>
<accession>A0ABY7G431</accession>
<evidence type="ECO:0000313" key="2">
    <source>
        <dbReference type="Proteomes" id="UP001164746"/>
    </source>
</evidence>
<dbReference type="Proteomes" id="UP001164746">
    <property type="component" value="Chromosome 16"/>
</dbReference>
<sequence>MMYLQNIINWCIYSLLVPWKCFVELLKMICMPLHAFIYNYNADEREWNLLKNMISTKVAIEEATCILVLIKYDHTRIENCVSPCIEKMMADEKMRDKTKILIIYNEKHHGYFDDERIAGSYKAKDARKPNA</sequence>
<evidence type="ECO:0000313" key="1">
    <source>
        <dbReference type="EMBL" id="WAR29200.1"/>
    </source>
</evidence>
<gene>
    <name evidence="1" type="ORF">MAR_002768</name>
</gene>
<proteinExistence type="predicted"/>
<reference evidence="1" key="1">
    <citation type="submission" date="2022-11" db="EMBL/GenBank/DDBJ databases">
        <title>Centuries of genome instability and evolution in soft-shell clam transmissible cancer (bioRxiv).</title>
        <authorList>
            <person name="Hart S.F.M."/>
            <person name="Yonemitsu M.A."/>
            <person name="Giersch R.M."/>
            <person name="Beal B.F."/>
            <person name="Arriagada G."/>
            <person name="Davis B.W."/>
            <person name="Ostrander E.A."/>
            <person name="Goff S.P."/>
            <person name="Metzger M.J."/>
        </authorList>
    </citation>
    <scope>NUCLEOTIDE SEQUENCE</scope>
    <source>
        <strain evidence="1">MELC-2E11</strain>
        <tissue evidence="1">Siphon/mantle</tissue>
    </source>
</reference>
<organism evidence="1 2">
    <name type="scientific">Mya arenaria</name>
    <name type="common">Soft-shell clam</name>
    <dbReference type="NCBI Taxonomy" id="6604"/>
    <lineage>
        <taxon>Eukaryota</taxon>
        <taxon>Metazoa</taxon>
        <taxon>Spiralia</taxon>
        <taxon>Lophotrochozoa</taxon>
        <taxon>Mollusca</taxon>
        <taxon>Bivalvia</taxon>
        <taxon>Autobranchia</taxon>
        <taxon>Heteroconchia</taxon>
        <taxon>Euheterodonta</taxon>
        <taxon>Imparidentia</taxon>
        <taxon>Neoheterodontei</taxon>
        <taxon>Myida</taxon>
        <taxon>Myoidea</taxon>
        <taxon>Myidae</taxon>
        <taxon>Mya</taxon>
    </lineage>
</organism>
<protein>
    <submittedName>
        <fullName evidence="1">Uncharacterized protein</fullName>
    </submittedName>
</protein>